<feature type="compositionally biased region" description="Polar residues" evidence="1">
    <location>
        <begin position="130"/>
        <end position="149"/>
    </location>
</feature>
<name>A0A8S4RW60_9NEOP</name>
<organism evidence="2 3">
    <name type="scientific">Pararge aegeria aegeria</name>
    <dbReference type="NCBI Taxonomy" id="348720"/>
    <lineage>
        <taxon>Eukaryota</taxon>
        <taxon>Metazoa</taxon>
        <taxon>Ecdysozoa</taxon>
        <taxon>Arthropoda</taxon>
        <taxon>Hexapoda</taxon>
        <taxon>Insecta</taxon>
        <taxon>Pterygota</taxon>
        <taxon>Neoptera</taxon>
        <taxon>Endopterygota</taxon>
        <taxon>Lepidoptera</taxon>
        <taxon>Glossata</taxon>
        <taxon>Ditrysia</taxon>
        <taxon>Papilionoidea</taxon>
        <taxon>Nymphalidae</taxon>
        <taxon>Satyrinae</taxon>
        <taxon>Satyrini</taxon>
        <taxon>Parargina</taxon>
        <taxon>Pararge</taxon>
    </lineage>
</organism>
<evidence type="ECO:0000313" key="3">
    <source>
        <dbReference type="Proteomes" id="UP000838756"/>
    </source>
</evidence>
<proteinExistence type="predicted"/>
<feature type="region of interest" description="Disordered" evidence="1">
    <location>
        <begin position="128"/>
        <end position="160"/>
    </location>
</feature>
<dbReference type="EMBL" id="CAKXAJ010025589">
    <property type="protein sequence ID" value="CAH2241719.1"/>
    <property type="molecule type" value="Genomic_DNA"/>
</dbReference>
<gene>
    <name evidence="2" type="primary">jg16288</name>
    <name evidence="2" type="ORF">PAEG_LOCUS18132</name>
</gene>
<comment type="caution">
    <text evidence="2">The sequence shown here is derived from an EMBL/GenBank/DDBJ whole genome shotgun (WGS) entry which is preliminary data.</text>
</comment>
<sequence>MMKRRNIVAQFNSLNNFIAEFEPFSSSPPAPEDSFFYIRYPKTDVLFGKPKFAKDFQSEQQTEATYSVIKDKDWSKHTKPCQDVLHGIIPINTAVKSVKPKPAGIDDGFKGEGAACGSSVVRMVSRKRSNTSLVMQQASPTKYRTVSNNPRRKVGVTSLG</sequence>
<dbReference type="Proteomes" id="UP000838756">
    <property type="component" value="Unassembled WGS sequence"/>
</dbReference>
<evidence type="ECO:0000256" key="1">
    <source>
        <dbReference type="SAM" id="MobiDB-lite"/>
    </source>
</evidence>
<evidence type="ECO:0000313" key="2">
    <source>
        <dbReference type="EMBL" id="CAH2241719.1"/>
    </source>
</evidence>
<accession>A0A8S4RW60</accession>
<protein>
    <submittedName>
        <fullName evidence="2">Jg16288 protein</fullName>
    </submittedName>
</protein>
<keyword evidence="3" id="KW-1185">Reference proteome</keyword>
<reference evidence="2" key="1">
    <citation type="submission" date="2022-03" db="EMBL/GenBank/DDBJ databases">
        <authorList>
            <person name="Lindestad O."/>
        </authorList>
    </citation>
    <scope>NUCLEOTIDE SEQUENCE</scope>
</reference>
<dbReference type="OrthoDB" id="8192147at2759"/>
<dbReference type="AlphaFoldDB" id="A0A8S4RW60"/>